<name>A0A0I9S4I6_BACFG</name>
<dbReference type="RefSeq" id="WP_044302195.1">
    <property type="nucleotide sequence ID" value="NZ_CAEUHN010000021.1"/>
</dbReference>
<reference evidence="9" key="2">
    <citation type="submission" date="2014-07" db="EMBL/GenBank/DDBJ databases">
        <title>Genetics and epidemiology of antimicrobial resistance in B. fragilis group.</title>
        <authorList>
            <person name="Sydenham T.V."/>
            <person name="Hasman H."/>
            <person name="Kemp M."/>
            <person name="Justesen U.S."/>
        </authorList>
    </citation>
    <scope>NUCLEOTIDE SEQUENCE [LARGE SCALE GENOMIC DNA]</scope>
    <source>
        <strain evidence="9">DCMOUH0018B</strain>
    </source>
</reference>
<dbReference type="InterPro" id="IPR001048">
    <property type="entry name" value="Asp/Glu/Uridylate_kinase"/>
</dbReference>
<dbReference type="Gene3D" id="3.40.1160.10">
    <property type="entry name" value="Acetylglutamate kinase-like"/>
    <property type="match status" value="1"/>
</dbReference>
<dbReference type="InterPro" id="IPR054352">
    <property type="entry name" value="ACT_Aspartokinase"/>
</dbReference>
<dbReference type="SUPFAM" id="SSF55021">
    <property type="entry name" value="ACT-like"/>
    <property type="match status" value="2"/>
</dbReference>
<dbReference type="SUPFAM" id="SSF53633">
    <property type="entry name" value="Carbamate kinase-like"/>
    <property type="match status" value="1"/>
</dbReference>
<dbReference type="PANTHER" id="PTHR21499">
    <property type="entry name" value="ASPARTATE KINASE"/>
    <property type="match status" value="1"/>
</dbReference>
<keyword evidence="5" id="KW-0067">ATP-binding</keyword>
<comment type="caution">
    <text evidence="9">The sequence shown here is derived from an EMBL/GenBank/DDBJ whole genome shotgun (WGS) entry which is preliminary data.</text>
</comment>
<evidence type="ECO:0000313" key="9">
    <source>
        <dbReference type="EMBL" id="KFX72493.1"/>
    </source>
</evidence>
<reference evidence="9" key="1">
    <citation type="book" date="2014" name="THE 24TH EUROPEAN CONGRESS OF CLINICAL MICROBIOLOGY AND INFECTIOUS DISEASES" publisher="ECCMID 2014" city="Barcelona, Spain">
        <title>Identification of resistance genes in three multidrug-resistant Bacteroides fragilis isolates by whole genome sequencing.</title>
        <editorList>
            <person name="Unknown"/>
            <person name="A."/>
        </editorList>
        <authorList>
            <person name="Sydenham T.V."/>
            <person name="Hasman H."/>
            <person name="Wang M."/>
            <person name="Soki J."/>
            <person name="Nagy E."/>
            <person name="Justesen U.S."/>
        </authorList>
    </citation>
    <scope>NUCLEOTIDE SEQUENCE</scope>
    <source>
        <strain evidence="9">DCMOUH0018B</strain>
    </source>
</reference>
<dbReference type="GO" id="GO:0009090">
    <property type="term" value="P:homoserine biosynthetic process"/>
    <property type="evidence" value="ECO:0007669"/>
    <property type="project" value="TreeGrafter"/>
</dbReference>
<keyword evidence="4 9" id="KW-0418">Kinase</keyword>
<dbReference type="Gene3D" id="1.20.120.1320">
    <property type="entry name" value="Aspartokinase, catalytic domain"/>
    <property type="match status" value="1"/>
</dbReference>
<evidence type="ECO:0000259" key="8">
    <source>
        <dbReference type="Pfam" id="PF22468"/>
    </source>
</evidence>
<gene>
    <name evidence="9" type="ORF">EE52_0223720</name>
</gene>
<evidence type="ECO:0000256" key="5">
    <source>
        <dbReference type="ARBA" id="ARBA00022840"/>
    </source>
</evidence>
<dbReference type="InterPro" id="IPR045865">
    <property type="entry name" value="ACT-like_dom_sf"/>
</dbReference>
<dbReference type="PANTHER" id="PTHR21499:SF59">
    <property type="entry name" value="ASPARTOKINASE"/>
    <property type="match status" value="1"/>
</dbReference>
<proteinExistence type="inferred from homology"/>
<organism evidence="9">
    <name type="scientific">Bacteroides fragilis</name>
    <dbReference type="NCBI Taxonomy" id="817"/>
    <lineage>
        <taxon>Bacteria</taxon>
        <taxon>Pseudomonadati</taxon>
        <taxon>Bacteroidota</taxon>
        <taxon>Bacteroidia</taxon>
        <taxon>Bacteroidales</taxon>
        <taxon>Bacteroidaceae</taxon>
        <taxon>Bacteroides</taxon>
    </lineage>
</organism>
<sequence length="469" mass="53033">MKIYKFGNIPTGSIRGMQEMLQLVNDSTPKIIVLSAPTETTEHLTKIATHLFSRDTERAHDEISKLEFRFIDFANELFNDESIKQQAVDSIIDRFRTLWNFTRQRFTSVDEKDILSQGEFISSMLSSLYLKERGINNLLLNSLDFMRLTPEGEPDLEYINKKLHTSMEDNKHINVFLTQGHLCRNAYGETCFLKPGGDDASATLIGAALRTEEIRLWIGGNGIHSCDPHFVKHPAMVTQLSFDEAERFAHCGGTGFDPCCIFPARESNIPIRLFCSMDPTEKGTLISHIQSGESIKTITARDGICYIRFQSNRTLRPYLFISKIFDVFAKYHTPLCLFTSSGSDVSVAINDKEHLPNILHELSRYATTVVKDRMCILSVIGNIQWQYTGLETRILNALTAIPILMISYGSNNNDVSLVIKAENKKEALQLLNDTLFKPSATMVSHTCAPTLNRSKWNNTDKPSFLLKKS</sequence>
<evidence type="ECO:0000256" key="4">
    <source>
        <dbReference type="ARBA" id="ARBA00022777"/>
    </source>
</evidence>
<dbReference type="Gene3D" id="3.30.70.260">
    <property type="match status" value="2"/>
</dbReference>
<comment type="similarity">
    <text evidence="1">Belongs to the aspartokinase family.</text>
</comment>
<evidence type="ECO:0000256" key="3">
    <source>
        <dbReference type="ARBA" id="ARBA00022741"/>
    </source>
</evidence>
<keyword evidence="4 9" id="KW-0808">Transferase</keyword>
<dbReference type="Pfam" id="PF22468">
    <property type="entry name" value="ACT_9"/>
    <property type="match status" value="1"/>
</dbReference>
<dbReference type="Pfam" id="PF00696">
    <property type="entry name" value="AA_kinase"/>
    <property type="match status" value="1"/>
</dbReference>
<protein>
    <recommendedName>
        <fullName evidence="2">aspartate kinase</fullName>
        <ecNumber evidence="2">2.7.2.4</ecNumber>
    </recommendedName>
</protein>
<keyword evidence="3" id="KW-0547">Nucleotide-binding</keyword>
<dbReference type="GO" id="GO:0005524">
    <property type="term" value="F:ATP binding"/>
    <property type="evidence" value="ECO:0007669"/>
    <property type="project" value="UniProtKB-KW"/>
</dbReference>
<evidence type="ECO:0000256" key="6">
    <source>
        <dbReference type="ARBA" id="ARBA00047872"/>
    </source>
</evidence>
<dbReference type="GO" id="GO:0004072">
    <property type="term" value="F:aspartate kinase activity"/>
    <property type="evidence" value="ECO:0007669"/>
    <property type="project" value="UniProtKB-EC"/>
</dbReference>
<dbReference type="EC" id="2.7.2.4" evidence="2"/>
<dbReference type="AlphaFoldDB" id="A0A0I9S4I6"/>
<feature type="domain" description="Aspartokinase ACT" evidence="8">
    <location>
        <begin position="377"/>
        <end position="434"/>
    </location>
</feature>
<accession>A0A0I9S4I6</accession>
<evidence type="ECO:0000256" key="1">
    <source>
        <dbReference type="ARBA" id="ARBA00010122"/>
    </source>
</evidence>
<evidence type="ECO:0000259" key="7">
    <source>
        <dbReference type="Pfam" id="PF00696"/>
    </source>
</evidence>
<dbReference type="GO" id="GO:0005829">
    <property type="term" value="C:cytosol"/>
    <property type="evidence" value="ECO:0007669"/>
    <property type="project" value="TreeGrafter"/>
</dbReference>
<comment type="catalytic activity">
    <reaction evidence="6">
        <text>L-aspartate + ATP = 4-phospho-L-aspartate + ADP</text>
        <dbReference type="Rhea" id="RHEA:23776"/>
        <dbReference type="ChEBI" id="CHEBI:29991"/>
        <dbReference type="ChEBI" id="CHEBI:30616"/>
        <dbReference type="ChEBI" id="CHEBI:57535"/>
        <dbReference type="ChEBI" id="CHEBI:456216"/>
        <dbReference type="EC" id="2.7.2.4"/>
    </reaction>
</comment>
<dbReference type="InterPro" id="IPR036393">
    <property type="entry name" value="AceGlu_kinase-like_sf"/>
</dbReference>
<dbReference type="EMBL" id="JMZZ02000228">
    <property type="protein sequence ID" value="KFX72493.1"/>
    <property type="molecule type" value="Genomic_DNA"/>
</dbReference>
<dbReference type="GO" id="GO:0009089">
    <property type="term" value="P:lysine biosynthetic process via diaminopimelate"/>
    <property type="evidence" value="ECO:0007669"/>
    <property type="project" value="TreeGrafter"/>
</dbReference>
<evidence type="ECO:0000256" key="2">
    <source>
        <dbReference type="ARBA" id="ARBA00013059"/>
    </source>
</evidence>
<feature type="domain" description="Aspartate/glutamate/uridylate kinase" evidence="7">
    <location>
        <begin position="21"/>
        <end position="274"/>
    </location>
</feature>
<dbReference type="PATRIC" id="fig|817.53.peg.4910"/>
<dbReference type="InterPro" id="IPR042199">
    <property type="entry name" value="AsparK_Bifunc_asparK/hSer_DH"/>
</dbReference>